<comment type="caution">
    <text evidence="2">The sequence shown here is derived from an EMBL/GenBank/DDBJ whole genome shotgun (WGS) entry which is preliminary data.</text>
</comment>
<name>A0ABS0ELG8_9FLAO</name>
<evidence type="ECO:0000256" key="1">
    <source>
        <dbReference type="SAM" id="Phobius"/>
    </source>
</evidence>
<keyword evidence="1" id="KW-1133">Transmembrane helix</keyword>
<evidence type="ECO:0008006" key="4">
    <source>
        <dbReference type="Google" id="ProtNLM"/>
    </source>
</evidence>
<organism evidence="2 3">
    <name type="scientific">Winogradskyella marina</name>
    <dbReference type="NCBI Taxonomy" id="2785530"/>
    <lineage>
        <taxon>Bacteria</taxon>
        <taxon>Pseudomonadati</taxon>
        <taxon>Bacteroidota</taxon>
        <taxon>Flavobacteriia</taxon>
        <taxon>Flavobacteriales</taxon>
        <taxon>Flavobacteriaceae</taxon>
        <taxon>Winogradskyella</taxon>
    </lineage>
</organism>
<dbReference type="RefSeq" id="WP_195872567.1">
    <property type="nucleotide sequence ID" value="NZ_JADOET010000018.1"/>
</dbReference>
<sequence length="219" mass="25779">MQDKIIILKNTKNGIVKDTIVSVQDTIHLNLENLVKLQKPDEDLVVHTITEPLSGVELFGIWVGAILAVVTIIYTMIQFKNLLKNDNELQSQINELVKLNNLFERRLRMSVKPRIWKNNSGYNGTDYTFHIQLNNRGERAFYRGFELLEGEGTFWIQEWSQDITIEKGKNIQLSGKTFQHPRDSYFKIKILYYDDESYQYETVIEWDKSKVRFLETNEL</sequence>
<proteinExistence type="predicted"/>
<feature type="transmembrane region" description="Helical" evidence="1">
    <location>
        <begin position="59"/>
        <end position="77"/>
    </location>
</feature>
<dbReference type="Proteomes" id="UP000611215">
    <property type="component" value="Unassembled WGS sequence"/>
</dbReference>
<keyword evidence="3" id="KW-1185">Reference proteome</keyword>
<keyword evidence="1" id="KW-0472">Membrane</keyword>
<evidence type="ECO:0000313" key="2">
    <source>
        <dbReference type="EMBL" id="MBF8151311.1"/>
    </source>
</evidence>
<accession>A0ABS0ELG8</accession>
<dbReference type="EMBL" id="JADOET010000018">
    <property type="protein sequence ID" value="MBF8151311.1"/>
    <property type="molecule type" value="Genomic_DNA"/>
</dbReference>
<reference evidence="2 3" key="1">
    <citation type="submission" date="2020-11" db="EMBL/GenBank/DDBJ databases">
        <title>Winogradskyella marina sp. nov., isolated from marine sediment.</title>
        <authorList>
            <person name="Bo J."/>
            <person name="Wang S."/>
            <person name="Song X."/>
            <person name="Du Z."/>
        </authorList>
    </citation>
    <scope>NUCLEOTIDE SEQUENCE [LARGE SCALE GENOMIC DNA]</scope>
    <source>
        <strain evidence="2 3">F6397</strain>
    </source>
</reference>
<gene>
    <name evidence="2" type="ORF">ITJ86_15495</name>
</gene>
<keyword evidence="1" id="KW-0812">Transmembrane</keyword>
<protein>
    <recommendedName>
        <fullName evidence="4">DUF4178 domain-containing protein</fullName>
    </recommendedName>
</protein>
<evidence type="ECO:0000313" key="3">
    <source>
        <dbReference type="Proteomes" id="UP000611215"/>
    </source>
</evidence>